<organism evidence="1 2">
    <name type="scientific">Dryococelus australis</name>
    <dbReference type="NCBI Taxonomy" id="614101"/>
    <lineage>
        <taxon>Eukaryota</taxon>
        <taxon>Metazoa</taxon>
        <taxon>Ecdysozoa</taxon>
        <taxon>Arthropoda</taxon>
        <taxon>Hexapoda</taxon>
        <taxon>Insecta</taxon>
        <taxon>Pterygota</taxon>
        <taxon>Neoptera</taxon>
        <taxon>Polyneoptera</taxon>
        <taxon>Phasmatodea</taxon>
        <taxon>Verophasmatodea</taxon>
        <taxon>Anareolatae</taxon>
        <taxon>Phasmatidae</taxon>
        <taxon>Eurycanthinae</taxon>
        <taxon>Dryococelus</taxon>
    </lineage>
</organism>
<evidence type="ECO:0000313" key="2">
    <source>
        <dbReference type="Proteomes" id="UP001159363"/>
    </source>
</evidence>
<sequence length="348" mass="39694">MDALVADTSSGAWKRQKLKLTKYEAEKIGRCKDKDPSMKTFKRPCQNDNKQFSSKRVTMFDMVKARSQLSQTPNKAVQDQRLCHFMSVGEPTRKCPRTGTPTEKAKPRSIHVTYFMRTVKGPVVPKLRANSFYDLAKQSPPSSYSTCFDLQQVQPLPWTPIPEAFYSRQMGFYSLYCVPMDSKTPKFYVLIEDQAGMGSTEVSSALLHCLSHNLPDNISSIHLFCDGCGVRGHSFLPADRVFGRMEKLLRKLPLITTKREYETIYSQVGNVHALVKDWKLHDVKALSKVFNNVHGISDSKRIFIEKYETKRSSAVMHDRAMTHYSFDRDTEPAMPILKRGIIIPDVIP</sequence>
<gene>
    <name evidence="1" type="ORF">PR048_029897</name>
</gene>
<protein>
    <submittedName>
        <fullName evidence="1">Uncharacterized protein</fullName>
    </submittedName>
</protein>
<keyword evidence="2" id="KW-1185">Reference proteome</keyword>
<proteinExistence type="predicted"/>
<evidence type="ECO:0000313" key="1">
    <source>
        <dbReference type="EMBL" id="KAJ8868381.1"/>
    </source>
</evidence>
<comment type="caution">
    <text evidence="1">The sequence shown here is derived from an EMBL/GenBank/DDBJ whole genome shotgun (WGS) entry which is preliminary data.</text>
</comment>
<dbReference type="EMBL" id="JARBHB010000014">
    <property type="protein sequence ID" value="KAJ8868381.1"/>
    <property type="molecule type" value="Genomic_DNA"/>
</dbReference>
<name>A0ABQ9GBD4_9NEOP</name>
<accession>A0ABQ9GBD4</accession>
<dbReference type="Proteomes" id="UP001159363">
    <property type="component" value="Chromosome 13"/>
</dbReference>
<reference evidence="1 2" key="1">
    <citation type="submission" date="2023-02" db="EMBL/GenBank/DDBJ databases">
        <title>LHISI_Scaffold_Assembly.</title>
        <authorList>
            <person name="Stuart O.P."/>
            <person name="Cleave R."/>
            <person name="Magrath M.J.L."/>
            <person name="Mikheyev A.S."/>
        </authorList>
    </citation>
    <scope>NUCLEOTIDE SEQUENCE [LARGE SCALE GENOMIC DNA]</scope>
    <source>
        <strain evidence="1">Daus_M_001</strain>
        <tissue evidence="1">Leg muscle</tissue>
    </source>
</reference>